<reference evidence="1 2" key="1">
    <citation type="submission" date="2020-12" db="EMBL/GenBank/DDBJ databases">
        <title>Whole genome sequences of gut porcine anaerobes.</title>
        <authorList>
            <person name="Kubasova T."/>
            <person name="Jahodarova E."/>
            <person name="Rychlik I."/>
        </authorList>
    </citation>
    <scope>NUCLEOTIDE SEQUENCE [LARGE SCALE GENOMIC DNA]</scope>
    <source>
        <strain evidence="1 2">An867</strain>
    </source>
</reference>
<sequence length="165" mass="18565">MSGYIERQASEETKNIRWGRLSTIGRGGCGAVAAYNVAVALGRNPDFLRLVQEMERRRMPSIGGLCGMNVIRLKLWLQRRFGRAELSLFGAERWEEKTRFCRAVVIFYKNKGIFKGNHFIAGAREADGFVFHNAPNLPVGCALTMEDAVHRLKKAGHTPIFLLVL</sequence>
<dbReference type="RefSeq" id="WP_235321952.1">
    <property type="nucleotide sequence ID" value="NZ_JAFBIT010000001.1"/>
</dbReference>
<evidence type="ECO:0000313" key="1">
    <source>
        <dbReference type="EMBL" id="MCF2651003.1"/>
    </source>
</evidence>
<comment type="caution">
    <text evidence="1">The sequence shown here is derived from an EMBL/GenBank/DDBJ whole genome shotgun (WGS) entry which is preliminary data.</text>
</comment>
<accession>A0ABS9CJ99</accession>
<evidence type="ECO:0000313" key="2">
    <source>
        <dbReference type="Proteomes" id="UP001299220"/>
    </source>
</evidence>
<keyword evidence="2" id="KW-1185">Reference proteome</keyword>
<dbReference type="EMBL" id="JAFBIT010000001">
    <property type="protein sequence ID" value="MCF2651003.1"/>
    <property type="molecule type" value="Genomic_DNA"/>
</dbReference>
<name>A0ABS9CJ99_9FIRM</name>
<dbReference type="Proteomes" id="UP001299220">
    <property type="component" value="Unassembled WGS sequence"/>
</dbReference>
<gene>
    <name evidence="1" type="ORF">JQM67_00060</name>
</gene>
<proteinExistence type="predicted"/>
<protein>
    <submittedName>
        <fullName evidence="1">Uncharacterized protein</fullName>
    </submittedName>
</protein>
<organism evidence="1 2">
    <name type="scientific">Anaeromassilibacillus senegalensis</name>
    <dbReference type="NCBI Taxonomy" id="1673717"/>
    <lineage>
        <taxon>Bacteria</taxon>
        <taxon>Bacillati</taxon>
        <taxon>Bacillota</taxon>
        <taxon>Clostridia</taxon>
        <taxon>Eubacteriales</taxon>
        <taxon>Acutalibacteraceae</taxon>
        <taxon>Anaeromassilibacillus</taxon>
    </lineage>
</organism>